<feature type="non-terminal residue" evidence="1">
    <location>
        <position position="1"/>
    </location>
</feature>
<sequence length="300" mass="33104">NDLQPCTATASFFAYARNNLVICCRHNSLEIQRVFEGHSAKVDLLVADAHKGYSASEIIFSYDGSKVGICWDLLTGREKVQFVTREVLTAAIWLNNRKIALGFATGMLSLFELSSAKHVSTKTIDSSISALSTALDGNKFAIGYHDGTILIANLAPRFTILNQLSMPNVASPIVSLSWHRSFTILAGQNGRGDLCCWHTKFDPPKLVRRFKPLVKTTPGTNWMGWSKNGRIVQFFSARAPLALRDVRTKRTKCKAVPMPEIIKGLAIYSPGAMLFVLGAKHTIQQIKLEPNLELVATVQN</sequence>
<comment type="caution">
    <text evidence="1">The sequence shown here is derived from an EMBL/GenBank/DDBJ whole genome shotgun (WGS) entry which is preliminary data.</text>
</comment>
<dbReference type="EMBL" id="JAGMUV010000004">
    <property type="protein sequence ID" value="KAH7161750.1"/>
    <property type="molecule type" value="Genomic_DNA"/>
</dbReference>
<dbReference type="OrthoDB" id="7326421at2759"/>
<dbReference type="Gene3D" id="2.130.10.10">
    <property type="entry name" value="YVTN repeat-like/Quinoprotein amine dehydrogenase"/>
    <property type="match status" value="1"/>
</dbReference>
<dbReference type="AlphaFoldDB" id="A0A9P9FIM7"/>
<evidence type="ECO:0000313" key="1">
    <source>
        <dbReference type="EMBL" id="KAH7161750.1"/>
    </source>
</evidence>
<name>A0A9P9FIM7_9HYPO</name>
<organism evidence="1 2">
    <name type="scientific">Dactylonectria macrodidyma</name>
    <dbReference type="NCBI Taxonomy" id="307937"/>
    <lineage>
        <taxon>Eukaryota</taxon>
        <taxon>Fungi</taxon>
        <taxon>Dikarya</taxon>
        <taxon>Ascomycota</taxon>
        <taxon>Pezizomycotina</taxon>
        <taxon>Sordariomycetes</taxon>
        <taxon>Hypocreomycetidae</taxon>
        <taxon>Hypocreales</taxon>
        <taxon>Nectriaceae</taxon>
        <taxon>Dactylonectria</taxon>
    </lineage>
</organism>
<evidence type="ECO:0000313" key="2">
    <source>
        <dbReference type="Proteomes" id="UP000738349"/>
    </source>
</evidence>
<dbReference type="Proteomes" id="UP000738349">
    <property type="component" value="Unassembled WGS sequence"/>
</dbReference>
<proteinExistence type="predicted"/>
<dbReference type="SUPFAM" id="SSF50978">
    <property type="entry name" value="WD40 repeat-like"/>
    <property type="match status" value="1"/>
</dbReference>
<dbReference type="InterPro" id="IPR036322">
    <property type="entry name" value="WD40_repeat_dom_sf"/>
</dbReference>
<accession>A0A9P9FIM7</accession>
<protein>
    <submittedName>
        <fullName evidence="1">WD40-repeat-containing domain protein</fullName>
    </submittedName>
</protein>
<gene>
    <name evidence="1" type="ORF">EDB81DRAFT_596311</name>
</gene>
<feature type="non-terminal residue" evidence="1">
    <location>
        <position position="300"/>
    </location>
</feature>
<keyword evidence="2" id="KW-1185">Reference proteome</keyword>
<reference evidence="1" key="1">
    <citation type="journal article" date="2021" name="Nat. Commun.">
        <title>Genetic determinants of endophytism in the Arabidopsis root mycobiome.</title>
        <authorList>
            <person name="Mesny F."/>
            <person name="Miyauchi S."/>
            <person name="Thiergart T."/>
            <person name="Pickel B."/>
            <person name="Atanasova L."/>
            <person name="Karlsson M."/>
            <person name="Huettel B."/>
            <person name="Barry K.W."/>
            <person name="Haridas S."/>
            <person name="Chen C."/>
            <person name="Bauer D."/>
            <person name="Andreopoulos W."/>
            <person name="Pangilinan J."/>
            <person name="LaButti K."/>
            <person name="Riley R."/>
            <person name="Lipzen A."/>
            <person name="Clum A."/>
            <person name="Drula E."/>
            <person name="Henrissat B."/>
            <person name="Kohler A."/>
            <person name="Grigoriev I.V."/>
            <person name="Martin F.M."/>
            <person name="Hacquard S."/>
        </authorList>
    </citation>
    <scope>NUCLEOTIDE SEQUENCE</scope>
    <source>
        <strain evidence="1">MPI-CAGE-AT-0147</strain>
    </source>
</reference>
<dbReference type="InterPro" id="IPR015943">
    <property type="entry name" value="WD40/YVTN_repeat-like_dom_sf"/>
</dbReference>